<proteinExistence type="predicted"/>
<evidence type="ECO:0000313" key="2">
    <source>
        <dbReference type="WBParaSite" id="nRc.2.0.1.t45846-RA"/>
    </source>
</evidence>
<protein>
    <submittedName>
        <fullName evidence="2">Uncharacterized protein</fullName>
    </submittedName>
</protein>
<name>A0A915L7X5_ROMCU</name>
<sequence length="84" mass="9816">MSIYQEAPALPFDSQLNSDYVFEEDQFGLSYYNKLNVLAALEDDKNLLKNNKRQVLSLIDFIVERQFDPGQSYIINLLETFFVD</sequence>
<organism evidence="1 2">
    <name type="scientific">Romanomermis culicivorax</name>
    <name type="common">Nematode worm</name>
    <dbReference type="NCBI Taxonomy" id="13658"/>
    <lineage>
        <taxon>Eukaryota</taxon>
        <taxon>Metazoa</taxon>
        <taxon>Ecdysozoa</taxon>
        <taxon>Nematoda</taxon>
        <taxon>Enoplea</taxon>
        <taxon>Dorylaimia</taxon>
        <taxon>Mermithida</taxon>
        <taxon>Mermithoidea</taxon>
        <taxon>Mermithidae</taxon>
        <taxon>Romanomermis</taxon>
    </lineage>
</organism>
<evidence type="ECO:0000313" key="1">
    <source>
        <dbReference type="Proteomes" id="UP000887565"/>
    </source>
</evidence>
<reference evidence="2" key="1">
    <citation type="submission" date="2022-11" db="UniProtKB">
        <authorList>
            <consortium name="WormBaseParasite"/>
        </authorList>
    </citation>
    <scope>IDENTIFICATION</scope>
</reference>
<accession>A0A915L7X5</accession>
<dbReference type="AlphaFoldDB" id="A0A915L7X5"/>
<dbReference type="WBParaSite" id="nRc.2.0.1.t45846-RA">
    <property type="protein sequence ID" value="nRc.2.0.1.t45846-RA"/>
    <property type="gene ID" value="nRc.2.0.1.g45846"/>
</dbReference>
<dbReference type="Proteomes" id="UP000887565">
    <property type="component" value="Unplaced"/>
</dbReference>
<keyword evidence="1" id="KW-1185">Reference proteome</keyword>